<dbReference type="AlphaFoldDB" id="A0A1C4ESN5"/>
<name>A0A1C4ESN5_9BACI</name>
<dbReference type="Proteomes" id="UP000196052">
    <property type="component" value="Unassembled WGS sequence"/>
</dbReference>
<evidence type="ECO:0008006" key="3">
    <source>
        <dbReference type="Google" id="ProtNLM"/>
    </source>
</evidence>
<accession>A0A1C4ESN5</accession>
<organism evidence="1 2">
    <name type="scientific">Bacillus wiedmannii</name>
    <dbReference type="NCBI Taxonomy" id="1890302"/>
    <lineage>
        <taxon>Bacteria</taxon>
        <taxon>Bacillati</taxon>
        <taxon>Bacillota</taxon>
        <taxon>Bacilli</taxon>
        <taxon>Bacillales</taxon>
        <taxon>Bacillaceae</taxon>
        <taxon>Bacillus</taxon>
        <taxon>Bacillus cereus group</taxon>
    </lineage>
</organism>
<evidence type="ECO:0000313" key="2">
    <source>
        <dbReference type="Proteomes" id="UP000196052"/>
    </source>
</evidence>
<gene>
    <name evidence="1" type="ORF">BC05F1_03863</name>
</gene>
<sequence>MSEYLYHYTNLETLKLILENKTFRLSSLSRMDDLEEGETEDFQKLGRFTYISSWTDNPYESLALWSYSKGNDGVRVKMRKDIFKTEYINENSIIDGIGISIEENFNIGLLDLMKNKNVSFVPPRAELIRVTYTNLERLLRPTVFKKCQCGQGIVQTENLGIFKRAGWQEQREWRYRLSSLPFNMIELAHEHNNFDFHLEKLRHREDLGFIDLPLKDDVFDDMEVLCSPLMGEESKLEVKRVLEYYASNASIKCSELRMRV</sequence>
<dbReference type="RefSeq" id="WP_258959583.1">
    <property type="nucleotide sequence ID" value="NZ_FMBE01000013.1"/>
</dbReference>
<dbReference type="EMBL" id="FMBE01000013">
    <property type="protein sequence ID" value="SCC46541.1"/>
    <property type="molecule type" value="Genomic_DNA"/>
</dbReference>
<protein>
    <recommendedName>
        <fullName evidence="3">DUF2971 domain-containing protein</fullName>
    </recommendedName>
</protein>
<evidence type="ECO:0000313" key="1">
    <source>
        <dbReference type="EMBL" id="SCC46541.1"/>
    </source>
</evidence>
<reference evidence="2" key="1">
    <citation type="submission" date="2016-08" db="EMBL/GenBank/DDBJ databases">
        <authorList>
            <person name="Loux V."/>
            <person name="Rue O."/>
        </authorList>
    </citation>
    <scope>NUCLEOTIDE SEQUENCE [LARGE SCALE GENOMIC DNA]</scope>
    <source>
        <strain evidence="2">INRA Bc05-F1</strain>
    </source>
</reference>
<proteinExistence type="predicted"/>